<protein>
    <submittedName>
        <fullName evidence="1">Uncharacterized protein</fullName>
    </submittedName>
</protein>
<proteinExistence type="predicted"/>
<comment type="caution">
    <text evidence="1">The sequence shown here is derived from an EMBL/GenBank/DDBJ whole genome shotgun (WGS) entry which is preliminary data.</text>
</comment>
<evidence type="ECO:0000313" key="1">
    <source>
        <dbReference type="EMBL" id="KAI9464778.1"/>
    </source>
</evidence>
<accession>A0ACC0U7T0</accession>
<name>A0ACC0U7T0_9AGAM</name>
<reference evidence="1" key="1">
    <citation type="submission" date="2021-03" db="EMBL/GenBank/DDBJ databases">
        <title>Evolutionary priming and transition to the ectomycorrhizal habit in an iconic lineage of mushroom-forming fungi: is preadaptation a requirement?</title>
        <authorList>
            <consortium name="DOE Joint Genome Institute"/>
            <person name="Looney B.P."/>
            <person name="Miyauchi S."/>
            <person name="Morin E."/>
            <person name="Drula E."/>
            <person name="Courty P.E."/>
            <person name="Chicoki N."/>
            <person name="Fauchery L."/>
            <person name="Kohler A."/>
            <person name="Kuo A."/>
            <person name="LaButti K."/>
            <person name="Pangilinan J."/>
            <person name="Lipzen A."/>
            <person name="Riley R."/>
            <person name="Andreopoulos W."/>
            <person name="He G."/>
            <person name="Johnson J."/>
            <person name="Barry K.W."/>
            <person name="Grigoriev I.V."/>
            <person name="Nagy L."/>
            <person name="Hibbett D."/>
            <person name="Henrissat B."/>
            <person name="Matheny P.B."/>
            <person name="Labbe J."/>
            <person name="Martin A.F."/>
        </authorList>
    </citation>
    <scope>NUCLEOTIDE SEQUENCE</scope>
    <source>
        <strain evidence="1">BPL698</strain>
    </source>
</reference>
<sequence length="243" mass="26898">MELVHSIRAPPPPPNLEDVTVMSKAVLSLAVLNVVCSVRYAFQQQRPCLHSISAQRGVPKAVNLQRDVCTIWLQYPSTVQSQIPDNRGPNSTHFASDGRALDLAMEPSFFSVRDRNEGKAQEKAIVRPRFRPLQCRHGAPNFLFIILSKCLRFETRLGCVSVAKWRHVYRQPACVKTSSCHSSNSIPTEACGFPVFSESGINVLAHSASKDIIFAPMKTRLHSATDEKSITSSGETGGQQKRI</sequence>
<organism evidence="1 2">
    <name type="scientific">Russula earlei</name>
    <dbReference type="NCBI Taxonomy" id="71964"/>
    <lineage>
        <taxon>Eukaryota</taxon>
        <taxon>Fungi</taxon>
        <taxon>Dikarya</taxon>
        <taxon>Basidiomycota</taxon>
        <taxon>Agaricomycotina</taxon>
        <taxon>Agaricomycetes</taxon>
        <taxon>Russulales</taxon>
        <taxon>Russulaceae</taxon>
        <taxon>Russula</taxon>
    </lineage>
</organism>
<dbReference type="EMBL" id="JAGFNK010000148">
    <property type="protein sequence ID" value="KAI9464778.1"/>
    <property type="molecule type" value="Genomic_DNA"/>
</dbReference>
<evidence type="ECO:0000313" key="2">
    <source>
        <dbReference type="Proteomes" id="UP001207468"/>
    </source>
</evidence>
<dbReference type="Proteomes" id="UP001207468">
    <property type="component" value="Unassembled WGS sequence"/>
</dbReference>
<keyword evidence="2" id="KW-1185">Reference proteome</keyword>
<gene>
    <name evidence="1" type="ORF">F5148DRAFT_173662</name>
</gene>